<accession>A0A814D7J3</accession>
<dbReference type="Proteomes" id="UP000681722">
    <property type="component" value="Unassembled WGS sequence"/>
</dbReference>
<dbReference type="PROSITE" id="PS50181">
    <property type="entry name" value="FBOX"/>
    <property type="match status" value="1"/>
</dbReference>
<comment type="caution">
    <text evidence="2">The sequence shown here is derived from an EMBL/GenBank/DDBJ whole genome shotgun (WGS) entry which is preliminary data.</text>
</comment>
<dbReference type="InterPro" id="IPR001810">
    <property type="entry name" value="F-box_dom"/>
</dbReference>
<proteinExistence type="predicted"/>
<name>A0A814D7J3_9BILA</name>
<gene>
    <name evidence="2" type="ORF">GPM918_LOCUS11213</name>
    <name evidence="3" type="ORF">SRO942_LOCUS11212</name>
</gene>
<organism evidence="2 4">
    <name type="scientific">Didymodactylos carnosus</name>
    <dbReference type="NCBI Taxonomy" id="1234261"/>
    <lineage>
        <taxon>Eukaryota</taxon>
        <taxon>Metazoa</taxon>
        <taxon>Spiralia</taxon>
        <taxon>Gnathifera</taxon>
        <taxon>Rotifera</taxon>
        <taxon>Eurotatoria</taxon>
        <taxon>Bdelloidea</taxon>
        <taxon>Philodinida</taxon>
        <taxon>Philodinidae</taxon>
        <taxon>Didymodactylos</taxon>
    </lineage>
</organism>
<reference evidence="2" key="1">
    <citation type="submission" date="2021-02" db="EMBL/GenBank/DDBJ databases">
        <authorList>
            <person name="Nowell W R."/>
        </authorList>
    </citation>
    <scope>NUCLEOTIDE SEQUENCE</scope>
</reference>
<feature type="domain" description="F-box" evidence="1">
    <location>
        <begin position="14"/>
        <end position="61"/>
    </location>
</feature>
<sequence>LTTTVASSSSSCSTSTLLLLPNELILFIFLYLQPTEIIEIFFNLSTRINNLIFSDKHVNEIDLTHVDQVWLDKYLSFIQPCTNKLKFKQKQLSILFEGEAQWTNYYNLNMESLLSDNTMKYLIICGEQPKARFRLYITNPELSATCTHNKGLDGHIFDTKKTATVEKCIIGAYRREFFVTFTAHPSYAHYETETPTFNVRAKIYLTLINYWSLIVENKPYNGALPQSLSTKKAY</sequence>
<keyword evidence="4" id="KW-1185">Reference proteome</keyword>
<dbReference type="AlphaFoldDB" id="A0A814D7J3"/>
<dbReference type="EMBL" id="CAJNOQ010002300">
    <property type="protein sequence ID" value="CAF0950483.1"/>
    <property type="molecule type" value="Genomic_DNA"/>
</dbReference>
<evidence type="ECO:0000259" key="1">
    <source>
        <dbReference type="PROSITE" id="PS50181"/>
    </source>
</evidence>
<feature type="non-terminal residue" evidence="2">
    <location>
        <position position="234"/>
    </location>
</feature>
<protein>
    <recommendedName>
        <fullName evidence="1">F-box domain-containing protein</fullName>
    </recommendedName>
</protein>
<evidence type="ECO:0000313" key="4">
    <source>
        <dbReference type="Proteomes" id="UP000663829"/>
    </source>
</evidence>
<evidence type="ECO:0000313" key="3">
    <source>
        <dbReference type="EMBL" id="CAF3726170.1"/>
    </source>
</evidence>
<dbReference type="Proteomes" id="UP000663829">
    <property type="component" value="Unassembled WGS sequence"/>
</dbReference>
<evidence type="ECO:0000313" key="2">
    <source>
        <dbReference type="EMBL" id="CAF0950483.1"/>
    </source>
</evidence>
<dbReference type="EMBL" id="CAJOBC010002299">
    <property type="protein sequence ID" value="CAF3726170.1"/>
    <property type="molecule type" value="Genomic_DNA"/>
</dbReference>